<gene>
    <name evidence="1" type="ORF">H7C18_07280</name>
</gene>
<dbReference type="RefSeq" id="WP_185128380.1">
    <property type="nucleotide sequence ID" value="NZ_JACJVO010000009.1"/>
</dbReference>
<dbReference type="AlphaFoldDB" id="A0A7X0VU70"/>
<dbReference type="Proteomes" id="UP000564644">
    <property type="component" value="Unassembled WGS sequence"/>
</dbReference>
<evidence type="ECO:0000313" key="2">
    <source>
        <dbReference type="Proteomes" id="UP000564644"/>
    </source>
</evidence>
<proteinExistence type="predicted"/>
<comment type="caution">
    <text evidence="1">The sequence shown here is derived from an EMBL/GenBank/DDBJ whole genome shotgun (WGS) entry which is preliminary data.</text>
</comment>
<accession>A0A7X0VU70</accession>
<organism evidence="1 2">
    <name type="scientific">Cohnella zeiphila</name>
    <dbReference type="NCBI Taxonomy" id="2761120"/>
    <lineage>
        <taxon>Bacteria</taxon>
        <taxon>Bacillati</taxon>
        <taxon>Bacillota</taxon>
        <taxon>Bacilli</taxon>
        <taxon>Bacillales</taxon>
        <taxon>Paenibacillaceae</taxon>
        <taxon>Cohnella</taxon>
    </lineage>
</organism>
<sequence>MIPFENSLPYDIQMNEVYASECPFCGKRDVRLPIKPKDVADLSGGHKKLSVLFNCCHTRLQLIDADSDYLLADRAVRS</sequence>
<name>A0A7X0VU70_9BACL</name>
<keyword evidence="2" id="KW-1185">Reference proteome</keyword>
<dbReference type="EMBL" id="JACJVO010000009">
    <property type="protein sequence ID" value="MBB6730704.1"/>
    <property type="molecule type" value="Genomic_DNA"/>
</dbReference>
<reference evidence="1 2" key="1">
    <citation type="submission" date="2020-08" db="EMBL/GenBank/DDBJ databases">
        <title>Cohnella phylogeny.</title>
        <authorList>
            <person name="Dunlap C."/>
        </authorList>
    </citation>
    <scope>NUCLEOTIDE SEQUENCE [LARGE SCALE GENOMIC DNA]</scope>
    <source>
        <strain evidence="1 2">CBP 2801</strain>
    </source>
</reference>
<evidence type="ECO:0000313" key="1">
    <source>
        <dbReference type="EMBL" id="MBB6730704.1"/>
    </source>
</evidence>
<protein>
    <submittedName>
        <fullName evidence="1">Uncharacterized protein</fullName>
    </submittedName>
</protein>